<organism evidence="1 4">
    <name type="scientific">Pseudoduganella albidiflava</name>
    <dbReference type="NCBI Taxonomy" id="321983"/>
    <lineage>
        <taxon>Bacteria</taxon>
        <taxon>Pseudomonadati</taxon>
        <taxon>Pseudomonadota</taxon>
        <taxon>Betaproteobacteria</taxon>
        <taxon>Burkholderiales</taxon>
        <taxon>Oxalobacteraceae</taxon>
        <taxon>Telluria group</taxon>
        <taxon>Pseudoduganella</taxon>
    </lineage>
</organism>
<dbReference type="RefSeq" id="WP_131144668.1">
    <property type="nucleotide sequence ID" value="NZ_BMWV01000002.1"/>
</dbReference>
<dbReference type="PANTHER" id="PTHR37827">
    <property type="entry name" value="TUDOR DOMAIN-CONTAINING PROTEIN"/>
    <property type="match status" value="1"/>
</dbReference>
<evidence type="ECO:0000313" key="1">
    <source>
        <dbReference type="EMBL" id="GGY32549.1"/>
    </source>
</evidence>
<reference evidence="1" key="3">
    <citation type="submission" date="2022-12" db="EMBL/GenBank/DDBJ databases">
        <authorList>
            <person name="Sun Q."/>
            <person name="Kim S."/>
        </authorList>
    </citation>
    <scope>NUCLEOTIDE SEQUENCE</scope>
    <source>
        <strain evidence="1">KCTC 12343</strain>
    </source>
</reference>
<keyword evidence="2" id="KW-0255">Endonuclease</keyword>
<keyword evidence="2" id="KW-0540">Nuclease</keyword>
<dbReference type="OrthoDB" id="8538592at2"/>
<accession>A0A411WUX6</accession>
<dbReference type="Proteomes" id="UP000292307">
    <property type="component" value="Chromosome"/>
</dbReference>
<keyword evidence="3" id="KW-1185">Reference proteome</keyword>
<dbReference type="Proteomes" id="UP000628442">
    <property type="component" value="Unassembled WGS sequence"/>
</dbReference>
<dbReference type="CDD" id="cd00085">
    <property type="entry name" value="HNHc"/>
    <property type="match status" value="1"/>
</dbReference>
<reference evidence="2 3" key="2">
    <citation type="submission" date="2019-02" db="EMBL/GenBank/DDBJ databases">
        <title>Draft Genome Sequences of Six Type Strains of the Genus Massilia.</title>
        <authorList>
            <person name="Miess H."/>
            <person name="Frediansyhah A."/>
            <person name="Gross H."/>
        </authorList>
    </citation>
    <scope>NUCLEOTIDE SEQUENCE [LARGE SCALE GENOMIC DNA]</scope>
    <source>
        <strain evidence="2 3">DSM 17472</strain>
    </source>
</reference>
<dbReference type="EMBL" id="CP036401">
    <property type="protein sequence ID" value="QBI00534.1"/>
    <property type="molecule type" value="Genomic_DNA"/>
</dbReference>
<dbReference type="InterPro" id="IPR003615">
    <property type="entry name" value="HNH_nuc"/>
</dbReference>
<evidence type="ECO:0000313" key="2">
    <source>
        <dbReference type="EMBL" id="QBI00534.1"/>
    </source>
</evidence>
<name>A0A411WUX6_9BURK</name>
<dbReference type="PANTHER" id="PTHR37827:SF1">
    <property type="entry name" value="HNH DOMAIN-CONTAINING PROTEIN"/>
    <property type="match status" value="1"/>
</dbReference>
<dbReference type="AlphaFoldDB" id="A0A411WUX6"/>
<gene>
    <name evidence="2" type="ORF">EYF70_06455</name>
    <name evidence="1" type="ORF">GCM10007387_13440</name>
</gene>
<reference evidence="1" key="1">
    <citation type="journal article" date="2014" name="Int. J. Syst. Evol. Microbiol.">
        <title>Complete genome sequence of Corynebacterium casei LMG S-19264T (=DSM 44701T), isolated from a smear-ripened cheese.</title>
        <authorList>
            <consortium name="US DOE Joint Genome Institute (JGI-PGF)"/>
            <person name="Walter F."/>
            <person name="Albersmeier A."/>
            <person name="Kalinowski J."/>
            <person name="Ruckert C."/>
        </authorList>
    </citation>
    <scope>NUCLEOTIDE SEQUENCE</scope>
    <source>
        <strain evidence="1">KCTC 12343</strain>
    </source>
</reference>
<proteinExistence type="predicted"/>
<evidence type="ECO:0000313" key="3">
    <source>
        <dbReference type="Proteomes" id="UP000292307"/>
    </source>
</evidence>
<evidence type="ECO:0000313" key="4">
    <source>
        <dbReference type="Proteomes" id="UP000628442"/>
    </source>
</evidence>
<protein>
    <submittedName>
        <fullName evidence="2">HNH endonuclease</fullName>
    </submittedName>
</protein>
<dbReference type="EMBL" id="BMWV01000002">
    <property type="protein sequence ID" value="GGY32549.1"/>
    <property type="molecule type" value="Genomic_DNA"/>
</dbReference>
<keyword evidence="2" id="KW-0378">Hydrolase</keyword>
<sequence>MIPDDSPTEPLSPLCPLCGRPLGTVNIDRHHLVPKTFKGRAQFPIHKICHRKIHSVFTEKELFRTYHTWDKLRENEDIRTFIDWVARKPPEFYTTTATANSKKRK</sequence>
<dbReference type="GO" id="GO:0004519">
    <property type="term" value="F:endonuclease activity"/>
    <property type="evidence" value="ECO:0007669"/>
    <property type="project" value="UniProtKB-KW"/>
</dbReference>